<comment type="caution">
    <text evidence="3">The sequence shown here is derived from an EMBL/GenBank/DDBJ whole genome shotgun (WGS) entry which is preliminary data.</text>
</comment>
<keyword evidence="1" id="KW-0808">Transferase</keyword>
<evidence type="ECO:0000256" key="1">
    <source>
        <dbReference type="ARBA" id="ARBA00022679"/>
    </source>
</evidence>
<dbReference type="CDD" id="cd03809">
    <property type="entry name" value="GT4_MtfB-like"/>
    <property type="match status" value="1"/>
</dbReference>
<evidence type="ECO:0000313" key="4">
    <source>
        <dbReference type="Proteomes" id="UP000232163"/>
    </source>
</evidence>
<dbReference type="PANTHER" id="PTHR46401:SF2">
    <property type="entry name" value="GLYCOSYLTRANSFERASE WBBK-RELATED"/>
    <property type="match status" value="1"/>
</dbReference>
<feature type="domain" description="Glycosyl transferase family 1" evidence="2">
    <location>
        <begin position="275"/>
        <end position="432"/>
    </location>
</feature>
<protein>
    <recommendedName>
        <fullName evidence="2">Glycosyl transferase family 1 domain-containing protein</fullName>
    </recommendedName>
</protein>
<reference evidence="3 4" key="1">
    <citation type="journal article" date="2017" name="Int J Environ Stud">
        <title>Does the Miocene-Pliocene relict legume Oxytropis triphylla form nitrogen-fixing nodules with a combination of bacterial strains?</title>
        <authorList>
            <person name="Safronova V."/>
            <person name="Belimov A."/>
            <person name="Sazanova A."/>
            <person name="Kuznetsova I."/>
            <person name="Popova J."/>
            <person name="Andronov E."/>
            <person name="Verkhozina A."/>
            <person name="Tikhonovich I."/>
        </authorList>
    </citation>
    <scope>NUCLEOTIDE SEQUENCE [LARGE SCALE GENOMIC DNA]</scope>
    <source>
        <strain evidence="3 4">Tri-38</strain>
    </source>
</reference>
<dbReference type="KEGG" id="pht:BLM14_22605"/>
<proteinExistence type="predicted"/>
<sequence length="470" mass="53364">MTRCLVNKIWFDVTSILQWNRPAVGVIRVQAECAKYALRLGSKIAFCRFEREIGYIPVDLEDVRKTIERLENRELVNGTALNGAFGRSVPLISRIATITRRALGFMPKSLSNRILHYLYHRREAAEASINGLREFRRALYAWRNPVRPAAIAVPEIRQSLETSPFSKGDVHISLGLDWDQKNNSFIAKEKKLKQFKTIFCCYDVIPVKFPHLCVGDVAAKFAHYFVDLAWCADEFVSISECSKRDLLELLEELGAPCPETTVIKLGSHIPLSNDDEVSKQTKQAAGERFILFVSTIERRKNHETLYRAYTRLLDRGVTNLPKLVFVGMPGWGVNDFLADLRFDCRVKGLVQVLTNVSDADLNWLYKNTLFTVFPSLYEGWGLAVAESLSAGKFCLASNAASIPEVGGGLIEYLDPWDVPKWAERLEWYFDNPDALADAEIRIRETYNAPTWEETAVTIFDRAEALLARDN</sequence>
<evidence type="ECO:0000313" key="3">
    <source>
        <dbReference type="EMBL" id="PIO43463.1"/>
    </source>
</evidence>
<dbReference type="InterPro" id="IPR001296">
    <property type="entry name" value="Glyco_trans_1"/>
</dbReference>
<accession>A0A2N9VVE5</accession>
<evidence type="ECO:0000259" key="2">
    <source>
        <dbReference type="Pfam" id="PF00534"/>
    </source>
</evidence>
<dbReference type="AlphaFoldDB" id="A0A2N9VVE5"/>
<dbReference type="SUPFAM" id="SSF53756">
    <property type="entry name" value="UDP-Glycosyltransferase/glycogen phosphorylase"/>
    <property type="match status" value="1"/>
</dbReference>
<dbReference type="Proteomes" id="UP000232163">
    <property type="component" value="Unassembled WGS sequence"/>
</dbReference>
<dbReference type="PANTHER" id="PTHR46401">
    <property type="entry name" value="GLYCOSYLTRANSFERASE WBBK-RELATED"/>
    <property type="match status" value="1"/>
</dbReference>
<dbReference type="Gene3D" id="3.40.50.2000">
    <property type="entry name" value="Glycogen Phosphorylase B"/>
    <property type="match status" value="1"/>
</dbReference>
<gene>
    <name evidence="3" type="ORF">B5P45_18375</name>
</gene>
<dbReference type="Pfam" id="PF00534">
    <property type="entry name" value="Glycos_transf_1"/>
    <property type="match status" value="1"/>
</dbReference>
<keyword evidence="4" id="KW-1185">Reference proteome</keyword>
<organism evidence="3 4">
    <name type="scientific">Phyllobacterium zundukense</name>
    <dbReference type="NCBI Taxonomy" id="1867719"/>
    <lineage>
        <taxon>Bacteria</taxon>
        <taxon>Pseudomonadati</taxon>
        <taxon>Pseudomonadota</taxon>
        <taxon>Alphaproteobacteria</taxon>
        <taxon>Hyphomicrobiales</taxon>
        <taxon>Phyllobacteriaceae</taxon>
        <taxon>Phyllobacterium</taxon>
    </lineage>
</organism>
<dbReference type="GO" id="GO:0016757">
    <property type="term" value="F:glycosyltransferase activity"/>
    <property type="evidence" value="ECO:0007669"/>
    <property type="project" value="InterPro"/>
</dbReference>
<dbReference type="EMBL" id="MZMT01000040">
    <property type="protein sequence ID" value="PIO43463.1"/>
    <property type="molecule type" value="Genomic_DNA"/>
</dbReference>
<name>A0A2N9VVE5_9HYPH</name>